<gene>
    <name evidence="1" type="ordered locus">Daes_2963</name>
</gene>
<proteinExistence type="predicted"/>
<reference evidence="1 2" key="2">
    <citation type="journal article" date="2014" name="Genome Announc.">
        <title>Complete Genome Sequence of the Subsurface, Mesophilic Sulfate-Reducing Bacterium Desulfovibrio aespoeensis Aspo-2.</title>
        <authorList>
            <person name="Pedersen K."/>
            <person name="Bengtsson A."/>
            <person name="Edlund J."/>
            <person name="Rabe L."/>
            <person name="Hazen T."/>
            <person name="Chakraborty R."/>
            <person name="Goodwin L."/>
            <person name="Shapiro N."/>
        </authorList>
    </citation>
    <scope>NUCLEOTIDE SEQUENCE [LARGE SCALE GENOMIC DNA]</scope>
    <source>
        <strain evidence="2">ATCC 700646 / DSM 10631 / Aspo-2</strain>
    </source>
</reference>
<dbReference type="RefSeq" id="WP_013515859.1">
    <property type="nucleotide sequence ID" value="NC_014844.1"/>
</dbReference>
<name>E6VYU0_PSEA9</name>
<dbReference type="STRING" id="643562.Daes_2963"/>
<dbReference type="EMBL" id="CP002431">
    <property type="protein sequence ID" value="ADU63957.1"/>
    <property type="molecule type" value="Genomic_DNA"/>
</dbReference>
<protein>
    <submittedName>
        <fullName evidence="1">Uncharacterized protein</fullName>
    </submittedName>
</protein>
<organism evidence="1 2">
    <name type="scientific">Pseudodesulfovibrio aespoeensis (strain ATCC 700646 / DSM 10631 / Aspo-2)</name>
    <name type="common">Desulfovibrio aespoeensis</name>
    <dbReference type="NCBI Taxonomy" id="643562"/>
    <lineage>
        <taxon>Bacteria</taxon>
        <taxon>Pseudomonadati</taxon>
        <taxon>Thermodesulfobacteriota</taxon>
        <taxon>Desulfovibrionia</taxon>
        <taxon>Desulfovibrionales</taxon>
        <taxon>Desulfovibrionaceae</taxon>
    </lineage>
</organism>
<reference evidence="2" key="1">
    <citation type="submission" date="2010-12" db="EMBL/GenBank/DDBJ databases">
        <title>Complete sequence of Desulfovibrio aespoeensis Aspo-2.</title>
        <authorList>
            <consortium name="US DOE Joint Genome Institute"/>
            <person name="Lucas S."/>
            <person name="Copeland A."/>
            <person name="Lapidus A."/>
            <person name="Cheng J.-F."/>
            <person name="Goodwin L."/>
            <person name="Pitluck S."/>
            <person name="Chertkov O."/>
            <person name="Misra M."/>
            <person name="Detter J.C."/>
            <person name="Han C."/>
            <person name="Tapia R."/>
            <person name="Land M."/>
            <person name="Hauser L."/>
            <person name="Kyrpides N."/>
            <person name="Ivanova N."/>
            <person name="Ovchinnikova G."/>
            <person name="Pedersen K."/>
            <person name="Jagevall S."/>
            <person name="Hazen T."/>
            <person name="Woyke T."/>
        </authorList>
    </citation>
    <scope>NUCLEOTIDE SEQUENCE [LARGE SCALE GENOMIC DNA]</scope>
    <source>
        <strain evidence="2">ATCC 700646 / DSM 10631 / Aspo-2</strain>
    </source>
</reference>
<dbReference type="KEGG" id="das:Daes_2963"/>
<dbReference type="AlphaFoldDB" id="E6VYU0"/>
<keyword evidence="2" id="KW-1185">Reference proteome</keyword>
<sequence length="40" mass="4825">MFSKLNISKILDIIIGRQCWHPYIESWKSWAQDWVKDSNS</sequence>
<evidence type="ECO:0000313" key="2">
    <source>
        <dbReference type="Proteomes" id="UP000002191"/>
    </source>
</evidence>
<accession>E6VYU0</accession>
<dbReference type="Proteomes" id="UP000002191">
    <property type="component" value="Chromosome"/>
</dbReference>
<dbReference type="HOGENOM" id="CLU_219354_0_0_7"/>
<evidence type="ECO:0000313" key="1">
    <source>
        <dbReference type="EMBL" id="ADU63957.1"/>
    </source>
</evidence>